<dbReference type="InterPro" id="IPR036179">
    <property type="entry name" value="Ig-like_dom_sf"/>
</dbReference>
<reference evidence="1" key="1">
    <citation type="submission" date="2021-02" db="EMBL/GenBank/DDBJ databases">
        <authorList>
            <person name="Nowell W R."/>
        </authorList>
    </citation>
    <scope>NUCLEOTIDE SEQUENCE</scope>
</reference>
<accession>A0A8S2YPD6</accession>
<evidence type="ECO:0000313" key="1">
    <source>
        <dbReference type="EMBL" id="CAF4558380.1"/>
    </source>
</evidence>
<protein>
    <recommendedName>
        <fullName evidence="5">Ig-like domain-containing protein</fullName>
    </recommendedName>
</protein>
<proteinExistence type="predicted"/>
<organism evidence="1 4">
    <name type="scientific">Rotaria magnacalcarata</name>
    <dbReference type="NCBI Taxonomy" id="392030"/>
    <lineage>
        <taxon>Eukaryota</taxon>
        <taxon>Metazoa</taxon>
        <taxon>Spiralia</taxon>
        <taxon>Gnathifera</taxon>
        <taxon>Rotifera</taxon>
        <taxon>Eurotatoria</taxon>
        <taxon>Bdelloidea</taxon>
        <taxon>Philodinida</taxon>
        <taxon>Philodinidae</taxon>
        <taxon>Rotaria</taxon>
    </lineage>
</organism>
<gene>
    <name evidence="1" type="ORF">BYL167_LOCUS38406</name>
    <name evidence="3" type="ORF">GIL414_LOCUS55444</name>
    <name evidence="2" type="ORF">SMN809_LOCUS51171</name>
</gene>
<dbReference type="Proteomes" id="UP000681967">
    <property type="component" value="Unassembled WGS sequence"/>
</dbReference>
<dbReference type="SUPFAM" id="SSF48726">
    <property type="entry name" value="Immunoglobulin"/>
    <property type="match status" value="1"/>
</dbReference>
<dbReference type="AlphaFoldDB" id="A0A8S2YPD6"/>
<feature type="non-terminal residue" evidence="1">
    <location>
        <position position="1"/>
    </location>
</feature>
<feature type="non-terminal residue" evidence="1">
    <location>
        <position position="80"/>
    </location>
</feature>
<evidence type="ECO:0000313" key="2">
    <source>
        <dbReference type="EMBL" id="CAF4888828.1"/>
    </source>
</evidence>
<dbReference type="Proteomes" id="UP000676336">
    <property type="component" value="Unassembled WGS sequence"/>
</dbReference>
<sequence length="80" mass="8891">TLRIPQTDAAKHMGTITCRAENAIGNVEHPFQLNITTAPAIKTQLKDLETLRGLDAIFIVDVQGYPLPELTWLHGEEQLI</sequence>
<comment type="caution">
    <text evidence="1">The sequence shown here is derived from an EMBL/GenBank/DDBJ whole genome shotgun (WGS) entry which is preliminary data.</text>
</comment>
<evidence type="ECO:0000313" key="4">
    <source>
        <dbReference type="Proteomes" id="UP000681967"/>
    </source>
</evidence>
<evidence type="ECO:0008006" key="5">
    <source>
        <dbReference type="Google" id="ProtNLM"/>
    </source>
</evidence>
<dbReference type="EMBL" id="CAJOBH010089624">
    <property type="protein sequence ID" value="CAF4558380.1"/>
    <property type="molecule type" value="Genomic_DNA"/>
</dbReference>
<name>A0A8S2YPD6_9BILA</name>
<dbReference type="Proteomes" id="UP000681720">
    <property type="component" value="Unassembled WGS sequence"/>
</dbReference>
<evidence type="ECO:0000313" key="3">
    <source>
        <dbReference type="EMBL" id="CAF4971497.1"/>
    </source>
</evidence>
<dbReference type="EMBL" id="CAJOBI010170955">
    <property type="protein sequence ID" value="CAF4888828.1"/>
    <property type="molecule type" value="Genomic_DNA"/>
</dbReference>
<dbReference type="EMBL" id="CAJOBJ010196869">
    <property type="protein sequence ID" value="CAF4971497.1"/>
    <property type="molecule type" value="Genomic_DNA"/>
</dbReference>